<dbReference type="AlphaFoldDB" id="A0A5C1YES3"/>
<evidence type="ECO:0000259" key="3">
    <source>
        <dbReference type="Pfam" id="PF19040"/>
    </source>
</evidence>
<dbReference type="GO" id="GO:0016747">
    <property type="term" value="F:acyltransferase activity, transferring groups other than amino-acyl groups"/>
    <property type="evidence" value="ECO:0007669"/>
    <property type="project" value="InterPro"/>
</dbReference>
<dbReference type="PANTHER" id="PTHR23028">
    <property type="entry name" value="ACETYLTRANSFERASE"/>
    <property type="match status" value="1"/>
</dbReference>
<protein>
    <submittedName>
        <fullName evidence="4">Acyltransferase</fullName>
    </submittedName>
</protein>
<dbReference type="EMBL" id="CP043505">
    <property type="protein sequence ID" value="QEO13519.1"/>
    <property type="molecule type" value="Genomic_DNA"/>
</dbReference>
<dbReference type="Proteomes" id="UP000324678">
    <property type="component" value="Chromosome"/>
</dbReference>
<feature type="transmembrane region" description="Helical" evidence="1">
    <location>
        <begin position="389"/>
        <end position="411"/>
    </location>
</feature>
<evidence type="ECO:0000313" key="5">
    <source>
        <dbReference type="Proteomes" id="UP000324678"/>
    </source>
</evidence>
<feature type="transmembrane region" description="Helical" evidence="1">
    <location>
        <begin position="66"/>
        <end position="84"/>
    </location>
</feature>
<keyword evidence="1" id="KW-1133">Transmembrane helix</keyword>
<keyword evidence="4" id="KW-0808">Transferase</keyword>
<dbReference type="GO" id="GO:0016020">
    <property type="term" value="C:membrane"/>
    <property type="evidence" value="ECO:0007669"/>
    <property type="project" value="TreeGrafter"/>
</dbReference>
<sequence>MSLADAKMFSVSTPDRTRLPMTLLADAPARPAVPPTARRGDIEGLRAIAALLVAAFHIWLGRVSGGVDVFFVVSGFLITMTIVRQIDRFGTVRPLVYVGRLARRLLPAALIVLAVTGVAALLILSLAARERTFSEIAAAAGYVENWFLAFSSIDYLARDAFHSPVQHFWAMSAQGQFYLIWLVLGLVVVWIVRRSAIGVRSALIAGISVVLAASFAWSVVSTANNQAFAYYDTFARVWEFALGGLTALVLTRIPLSRRLASVLGWFGVAAIITCGLLLQVSELFPGWAALWPAGAAVLVLWAHVQPTRYGADRFLGLRPLVWLGGLSYGIYLWHWPIFVFALYLRDGRPLGVLAGMAVIAAAIGLAWLTKRCVERPFTTAADSEPTRRVARAGLAVALAVVLIASFGAGMFERNRADAQVAAEQALIANPDACLGAAYRVEPECAGVVPRSPAIPESPPHDRSEAYAPECSVPPTEYAFRECSWGPDDAEKRIVLIGNSHAVSWFPAVKAIIESHGWRLDLFFKSACAFNTAERDLAADVRRSCTEWNGKLQEVLAEREPYDYLLTSYFAGEAEFVDAEGNPSDRAGIDGFRAAWEPAVERGTEVWAVRDIPTMSKTMHECYQQHLDELELCGALLRSDAIEEEDLIVAAGAGQDGVKVIDLTEYLCSETECELTIGGVNVYRDSNHLTATFAASMAPYLARAAGIAE</sequence>
<keyword evidence="1" id="KW-0812">Transmembrane</keyword>
<dbReference type="InterPro" id="IPR043968">
    <property type="entry name" value="SGNH"/>
</dbReference>
<proteinExistence type="predicted"/>
<dbReference type="Pfam" id="PF01757">
    <property type="entry name" value="Acyl_transf_3"/>
    <property type="match status" value="1"/>
</dbReference>
<keyword evidence="5" id="KW-1185">Reference proteome</keyword>
<feature type="transmembrane region" description="Helical" evidence="1">
    <location>
        <begin position="105"/>
        <end position="128"/>
    </location>
</feature>
<dbReference type="OrthoDB" id="3404679at2"/>
<feature type="transmembrane region" description="Helical" evidence="1">
    <location>
        <begin position="286"/>
        <end position="304"/>
    </location>
</feature>
<dbReference type="Pfam" id="PF19040">
    <property type="entry name" value="SGNH"/>
    <property type="match status" value="1"/>
</dbReference>
<feature type="transmembrane region" description="Helical" evidence="1">
    <location>
        <begin position="199"/>
        <end position="217"/>
    </location>
</feature>
<feature type="domain" description="Acyltransferase 3" evidence="2">
    <location>
        <begin position="41"/>
        <end position="369"/>
    </location>
</feature>
<evidence type="ECO:0000256" key="1">
    <source>
        <dbReference type="SAM" id="Phobius"/>
    </source>
</evidence>
<name>A0A5C1YES3_9MICO</name>
<dbReference type="InterPro" id="IPR050879">
    <property type="entry name" value="Acyltransferase_3"/>
</dbReference>
<feature type="transmembrane region" description="Helical" evidence="1">
    <location>
        <begin position="320"/>
        <end position="344"/>
    </location>
</feature>
<evidence type="ECO:0000313" key="4">
    <source>
        <dbReference type="EMBL" id="QEO13519.1"/>
    </source>
</evidence>
<dbReference type="KEGG" id="ail:FLP10_03135"/>
<feature type="transmembrane region" description="Helical" evidence="1">
    <location>
        <begin position="237"/>
        <end position="255"/>
    </location>
</feature>
<feature type="transmembrane region" description="Helical" evidence="1">
    <location>
        <begin position="175"/>
        <end position="192"/>
    </location>
</feature>
<feature type="transmembrane region" description="Helical" evidence="1">
    <location>
        <begin position="44"/>
        <end position="60"/>
    </location>
</feature>
<feature type="domain" description="SGNH" evidence="3">
    <location>
        <begin position="470"/>
        <end position="701"/>
    </location>
</feature>
<dbReference type="PANTHER" id="PTHR23028:SF53">
    <property type="entry name" value="ACYL_TRANSF_3 DOMAIN-CONTAINING PROTEIN"/>
    <property type="match status" value="1"/>
</dbReference>
<feature type="transmembrane region" description="Helical" evidence="1">
    <location>
        <begin position="262"/>
        <end position="280"/>
    </location>
</feature>
<organism evidence="4 5">
    <name type="scientific">Agromyces intestinalis</name>
    <dbReference type="NCBI Taxonomy" id="2592652"/>
    <lineage>
        <taxon>Bacteria</taxon>
        <taxon>Bacillati</taxon>
        <taxon>Actinomycetota</taxon>
        <taxon>Actinomycetes</taxon>
        <taxon>Micrococcales</taxon>
        <taxon>Microbacteriaceae</taxon>
        <taxon>Agromyces</taxon>
    </lineage>
</organism>
<dbReference type="InterPro" id="IPR002656">
    <property type="entry name" value="Acyl_transf_3_dom"/>
</dbReference>
<evidence type="ECO:0000259" key="2">
    <source>
        <dbReference type="Pfam" id="PF01757"/>
    </source>
</evidence>
<feature type="transmembrane region" description="Helical" evidence="1">
    <location>
        <begin position="350"/>
        <end position="368"/>
    </location>
</feature>
<reference evidence="4 5" key="1">
    <citation type="submission" date="2019-09" db="EMBL/GenBank/DDBJ databases">
        <title>Genome sequencing of strain KACC 19306.</title>
        <authorList>
            <person name="Heo J."/>
            <person name="Kim S.-J."/>
            <person name="Kim J.-S."/>
            <person name="Hong S.-B."/>
            <person name="Kwon S.-W."/>
        </authorList>
    </citation>
    <scope>NUCLEOTIDE SEQUENCE [LARGE SCALE GENOMIC DNA]</scope>
    <source>
        <strain evidence="4 5">KACC 19306</strain>
    </source>
</reference>
<keyword evidence="1" id="KW-0472">Membrane</keyword>
<gene>
    <name evidence="4" type="ORF">FLP10_03135</name>
</gene>
<accession>A0A5C1YES3</accession>
<dbReference type="GO" id="GO:0009103">
    <property type="term" value="P:lipopolysaccharide biosynthetic process"/>
    <property type="evidence" value="ECO:0007669"/>
    <property type="project" value="TreeGrafter"/>
</dbReference>
<keyword evidence="4" id="KW-0012">Acyltransferase</keyword>